<dbReference type="CDD" id="cd06849">
    <property type="entry name" value="lipoyl_domain"/>
    <property type="match status" value="1"/>
</dbReference>
<evidence type="ECO:0000313" key="2">
    <source>
        <dbReference type="EMBL" id="NKQ51576.1"/>
    </source>
</evidence>
<dbReference type="Pfam" id="PF00364">
    <property type="entry name" value="Biotin_lipoyl"/>
    <property type="match status" value="1"/>
</dbReference>
<accession>A0ABX1IVS8</accession>
<dbReference type="Proteomes" id="UP000715441">
    <property type="component" value="Unassembled WGS sequence"/>
</dbReference>
<gene>
    <name evidence="2" type="ORF">HFP15_01630</name>
</gene>
<keyword evidence="3" id="KW-1185">Reference proteome</keyword>
<dbReference type="InterPro" id="IPR011053">
    <property type="entry name" value="Single_hybrid_motif"/>
</dbReference>
<feature type="domain" description="Lipoyl-binding" evidence="1">
    <location>
        <begin position="3"/>
        <end position="55"/>
    </location>
</feature>
<name>A0ABX1IVS8_9PSEU</name>
<comment type="caution">
    <text evidence="2">The sequence shown here is derived from an EMBL/GenBank/DDBJ whole genome shotgun (WGS) entry which is preliminary data.</text>
</comment>
<sequence>MPVRMPKLTMAATQATFVDWLVADGGPVAEGEPIYTVSTDKVETRVEAPASGVLRHGEAEFEVDYPVGTQLGSIEKAG</sequence>
<organism evidence="2 3">
    <name type="scientific">Amycolatopsis acididurans</name>
    <dbReference type="NCBI Taxonomy" id="2724524"/>
    <lineage>
        <taxon>Bacteria</taxon>
        <taxon>Bacillati</taxon>
        <taxon>Actinomycetota</taxon>
        <taxon>Actinomycetes</taxon>
        <taxon>Pseudonocardiales</taxon>
        <taxon>Pseudonocardiaceae</taxon>
        <taxon>Amycolatopsis</taxon>
    </lineage>
</organism>
<protein>
    <submittedName>
        <fullName evidence="2">Biotin-requiring enzyme family protein</fullName>
    </submittedName>
</protein>
<reference evidence="2 3" key="1">
    <citation type="submission" date="2020-04" db="EMBL/GenBank/DDBJ databases">
        <title>Novel species.</title>
        <authorList>
            <person name="Teo W.F.A."/>
            <person name="Lipun K."/>
            <person name="Srisuk N."/>
            <person name="Duangmal K."/>
        </authorList>
    </citation>
    <scope>NUCLEOTIDE SEQUENCE [LARGE SCALE GENOMIC DNA]</scope>
    <source>
        <strain evidence="2 3">K13G38</strain>
    </source>
</reference>
<dbReference type="EMBL" id="JAAXLS010000001">
    <property type="protein sequence ID" value="NKQ51576.1"/>
    <property type="molecule type" value="Genomic_DNA"/>
</dbReference>
<dbReference type="SUPFAM" id="SSF51230">
    <property type="entry name" value="Single hybrid motif"/>
    <property type="match status" value="1"/>
</dbReference>
<dbReference type="Gene3D" id="2.40.50.100">
    <property type="match status" value="1"/>
</dbReference>
<proteinExistence type="predicted"/>
<evidence type="ECO:0000259" key="1">
    <source>
        <dbReference type="Pfam" id="PF00364"/>
    </source>
</evidence>
<dbReference type="InterPro" id="IPR000089">
    <property type="entry name" value="Biotin_lipoyl"/>
</dbReference>
<evidence type="ECO:0000313" key="3">
    <source>
        <dbReference type="Proteomes" id="UP000715441"/>
    </source>
</evidence>